<dbReference type="AlphaFoldDB" id="A0AAW1P758"/>
<evidence type="ECO:0000313" key="2">
    <source>
        <dbReference type="EMBL" id="KAK9805608.1"/>
    </source>
</evidence>
<accession>A0AAW1P758</accession>
<keyword evidence="3" id="KW-1185">Reference proteome</keyword>
<name>A0AAW1P758_9CHLO</name>
<gene>
    <name evidence="2" type="ORF">WJX72_007574</name>
</gene>
<feature type="region of interest" description="Disordered" evidence="1">
    <location>
        <begin position="121"/>
        <end position="153"/>
    </location>
</feature>
<feature type="region of interest" description="Disordered" evidence="1">
    <location>
        <begin position="1"/>
        <end position="71"/>
    </location>
</feature>
<organism evidence="2 3">
    <name type="scientific">[Myrmecia] bisecta</name>
    <dbReference type="NCBI Taxonomy" id="41462"/>
    <lineage>
        <taxon>Eukaryota</taxon>
        <taxon>Viridiplantae</taxon>
        <taxon>Chlorophyta</taxon>
        <taxon>core chlorophytes</taxon>
        <taxon>Trebouxiophyceae</taxon>
        <taxon>Trebouxiales</taxon>
        <taxon>Trebouxiaceae</taxon>
        <taxon>Myrmecia</taxon>
    </lineage>
</organism>
<comment type="caution">
    <text evidence="2">The sequence shown here is derived from an EMBL/GenBank/DDBJ whole genome shotgun (WGS) entry which is preliminary data.</text>
</comment>
<evidence type="ECO:0000313" key="3">
    <source>
        <dbReference type="Proteomes" id="UP001489004"/>
    </source>
</evidence>
<proteinExistence type="predicted"/>
<feature type="compositionally biased region" description="Pro residues" evidence="1">
    <location>
        <begin position="46"/>
        <end position="62"/>
    </location>
</feature>
<dbReference type="EMBL" id="JALJOR010000015">
    <property type="protein sequence ID" value="KAK9805608.1"/>
    <property type="molecule type" value="Genomic_DNA"/>
</dbReference>
<reference evidence="2 3" key="1">
    <citation type="journal article" date="2024" name="Nat. Commun.">
        <title>Phylogenomics reveals the evolutionary origins of lichenization in chlorophyte algae.</title>
        <authorList>
            <person name="Puginier C."/>
            <person name="Libourel C."/>
            <person name="Otte J."/>
            <person name="Skaloud P."/>
            <person name="Haon M."/>
            <person name="Grisel S."/>
            <person name="Petersen M."/>
            <person name="Berrin J.G."/>
            <person name="Delaux P.M."/>
            <person name="Dal Grande F."/>
            <person name="Keller J."/>
        </authorList>
    </citation>
    <scope>NUCLEOTIDE SEQUENCE [LARGE SCALE GENOMIC DNA]</scope>
    <source>
        <strain evidence="2 3">SAG 2043</strain>
    </source>
</reference>
<feature type="compositionally biased region" description="Basic and acidic residues" evidence="1">
    <location>
        <begin position="10"/>
        <end position="33"/>
    </location>
</feature>
<feature type="compositionally biased region" description="Basic and acidic residues" evidence="1">
    <location>
        <begin position="121"/>
        <end position="136"/>
    </location>
</feature>
<sequence length="153" mass="15598">MGLPNVMKTLAEKVTGRHHDPQYDANKAPDRPADYQGEEADVNPRVGPPPGADPVGKIPPPTAGGGSQTTPVLLVDHDPVIVAANPEDVLVVPVDPVDPIDAIIIPEPAAVGVVAPVAPAERAEGAERAAAGDKPSKRGPPSAFDSMGGSYLS</sequence>
<protein>
    <submittedName>
        <fullName evidence="2">Uncharacterized protein</fullName>
    </submittedName>
</protein>
<evidence type="ECO:0000256" key="1">
    <source>
        <dbReference type="SAM" id="MobiDB-lite"/>
    </source>
</evidence>
<dbReference type="Proteomes" id="UP001489004">
    <property type="component" value="Unassembled WGS sequence"/>
</dbReference>